<keyword evidence="4" id="KW-1185">Reference proteome</keyword>
<feature type="repeat" description="ANK" evidence="1">
    <location>
        <begin position="72"/>
        <end position="104"/>
    </location>
</feature>
<feature type="compositionally biased region" description="Pro residues" evidence="2">
    <location>
        <begin position="309"/>
        <end position="321"/>
    </location>
</feature>
<feature type="compositionally biased region" description="Basic residues" evidence="2">
    <location>
        <begin position="59"/>
        <end position="70"/>
    </location>
</feature>
<dbReference type="PROSITE" id="PS50088">
    <property type="entry name" value="ANK_REPEAT"/>
    <property type="match status" value="3"/>
</dbReference>
<feature type="region of interest" description="Disordered" evidence="2">
    <location>
        <begin position="34"/>
        <end position="72"/>
    </location>
</feature>
<dbReference type="SMART" id="SM00248">
    <property type="entry name" value="ANK"/>
    <property type="match status" value="3"/>
</dbReference>
<feature type="compositionally biased region" description="Polar residues" evidence="2">
    <location>
        <begin position="391"/>
        <end position="408"/>
    </location>
</feature>
<dbReference type="AlphaFoldDB" id="A0A2A2J8Y8"/>
<feature type="region of interest" description="Disordered" evidence="2">
    <location>
        <begin position="579"/>
        <end position="804"/>
    </location>
</feature>
<dbReference type="SUPFAM" id="SSF48403">
    <property type="entry name" value="Ankyrin repeat"/>
    <property type="match status" value="1"/>
</dbReference>
<feature type="region of interest" description="Disordered" evidence="2">
    <location>
        <begin position="309"/>
        <end position="351"/>
    </location>
</feature>
<protein>
    <submittedName>
        <fullName evidence="3">Uncharacterized protein</fullName>
    </submittedName>
</protein>
<feature type="region of interest" description="Disordered" evidence="2">
    <location>
        <begin position="188"/>
        <end position="294"/>
    </location>
</feature>
<dbReference type="EMBL" id="LIAE01010590">
    <property type="protein sequence ID" value="PAV58250.1"/>
    <property type="molecule type" value="Genomic_DNA"/>
</dbReference>
<dbReference type="InterPro" id="IPR002110">
    <property type="entry name" value="Ankyrin_rpt"/>
</dbReference>
<evidence type="ECO:0000313" key="3">
    <source>
        <dbReference type="EMBL" id="PAV58250.1"/>
    </source>
</evidence>
<dbReference type="InterPro" id="IPR005366">
    <property type="entry name" value="EMC8/9"/>
</dbReference>
<feature type="region of interest" description="Disordered" evidence="2">
    <location>
        <begin position="370"/>
        <end position="504"/>
    </location>
</feature>
<gene>
    <name evidence="3" type="ORF">WR25_11907</name>
</gene>
<feature type="compositionally biased region" description="Polar residues" evidence="2">
    <location>
        <begin position="462"/>
        <end position="472"/>
    </location>
</feature>
<feature type="compositionally biased region" description="Acidic residues" evidence="2">
    <location>
        <begin position="694"/>
        <end position="704"/>
    </location>
</feature>
<name>A0A2A2J8Y8_9BILA</name>
<evidence type="ECO:0000256" key="2">
    <source>
        <dbReference type="SAM" id="MobiDB-lite"/>
    </source>
</evidence>
<feature type="compositionally biased region" description="Polar residues" evidence="2">
    <location>
        <begin position="747"/>
        <end position="760"/>
    </location>
</feature>
<dbReference type="Pfam" id="PF03665">
    <property type="entry name" value="UPF0172"/>
    <property type="match status" value="1"/>
</dbReference>
<dbReference type="PANTHER" id="PTHR24149">
    <property type="entry name" value="ANKYRIN REPEAT DOMAIN-CONTAINING PROTEIN 12"/>
    <property type="match status" value="1"/>
</dbReference>
<feature type="compositionally biased region" description="Pro residues" evidence="2">
    <location>
        <begin position="236"/>
        <end position="251"/>
    </location>
</feature>
<dbReference type="CDD" id="cd08060">
    <property type="entry name" value="MPN_UPF0172"/>
    <property type="match status" value="1"/>
</dbReference>
<dbReference type="PANTHER" id="PTHR24149:SF14">
    <property type="entry name" value="ANKYRIN REPEAT DOMAIN 12"/>
    <property type="match status" value="1"/>
</dbReference>
<sequence>MSSGIGSGEGSRCASPNVTVYPMSVRQQLALIKQMEQPSPSSSVDGEGGSASVNTPGSSRKRVSRVHKKNDRGETALHVAARRGDDVQCERLIEEGAEVNCADYAGWSALHEAAFHNRFHAAQILIEKGADVNFESADFETPLHDAAAKGFVKIVWLLLKHGADRAKKNKDGKRPIDLVDEEEHPRVYSLLTTNTLPTECPSGAPSSPERGESIGRGGYDSGNETPNAGSSAHAQAPPPPVSAPLPLPIPPSSSTSTSIPSTVPFVPSISLTPPTESIHIPEQKPPTEPEQVVVSPPADVPIPAPAPVPAPSQVPSLPPEVPISVDTTDPLLAMDTGSGQPTPTGAISEPLLTKSEPLIIQTPTASVDISLQNTSSEAEMVETVKEEKKPSSQPSTPTIRIKFSTPSLNDEPKDKEKQPQMQSNSDSAPASMKGSPEEKMQIDEVKTEQKDQQGTDVKALTATVNIQISPITVESEETRRDSSASAVSAPGASTELFESGPLKTMKLNRQMEEEEGMIEGDIGEQKQNVEDEAEEYEDDEMSKDSSSQMNIPSVGSMNALLKQGEEGDECSDDVVTAVRKQRLGLPRGRGARGRPSSRSSTPISTSGERMVARKTVGRGRGSKRGRGNLNYGTRHLEAISFVNAPSSTATDDVFEFRGSPDGLEEDEVLTRPPSPKRAKTERETSSAAGSNSGEADDMNEETGDEDRMKKVPPLRILLPKTPSEEDPEEPRRTRMGIRSGKAGSGLGTSRTGAETQGGQTQEDDKRITRSKVKQGGKVMDDFEGGLMTKKKRREKAESDHTRESSVLATIDEGGGEMSTSMVKIELKEEVVEEENRVGHEILQQNPSTGALSMKRMLANRWLHDLENQQKLPKTSEESRFKNFSIFSGNYKSVRKNKDRSRSVLSDENKTSWPYEIMSDVHKKQWKARRELRQRMAGERIRLRLSFEEDLIRLSRRRNGTTPLMSFARMHAESEICNPLFLDEPPENINLGYSDLALKKQRSRLLGEIHKRSTALYKRHRMEAESLQILQRNSWNFEAAKRHISLTEELVKQCVPRVQVRKIVIRRPGRKRYQLRAAIDIDLLFAEMSVEIQPSAYVLSVLHALKTPANGVVGLLVGTHGPNSIKITNAVPVAHSVTPMAPVVEVALALVSHSNTVVGVYFANQHLKDDSLNAFVKRFAEKVGTMSGKSPLLLQIRNRDLNPSCSSNCLVAYQKDKESDNWKTVKLNHSAKAQTALSMSIQDKLYRQIVDVENHFDKPELDFYNLALNAKVDKLSA</sequence>
<dbReference type="GO" id="GO:0072546">
    <property type="term" value="C:EMC complex"/>
    <property type="evidence" value="ECO:0007669"/>
    <property type="project" value="InterPro"/>
</dbReference>
<feature type="compositionally biased region" description="Low complexity" evidence="2">
    <location>
        <begin position="252"/>
        <end position="270"/>
    </location>
</feature>
<dbReference type="Pfam" id="PF12796">
    <property type="entry name" value="Ank_2"/>
    <property type="match status" value="1"/>
</dbReference>
<feature type="compositionally biased region" description="Acidic residues" evidence="2">
    <location>
        <begin position="530"/>
        <end position="541"/>
    </location>
</feature>
<feature type="compositionally biased region" description="Polar residues" evidence="2">
    <location>
        <begin position="222"/>
        <end position="233"/>
    </location>
</feature>
<dbReference type="GO" id="GO:0005654">
    <property type="term" value="C:nucleoplasm"/>
    <property type="evidence" value="ECO:0007669"/>
    <property type="project" value="TreeGrafter"/>
</dbReference>
<evidence type="ECO:0000256" key="1">
    <source>
        <dbReference type="PROSITE-ProRule" id="PRU00023"/>
    </source>
</evidence>
<feature type="compositionally biased region" description="Basic and acidic residues" evidence="2">
    <location>
        <begin position="794"/>
        <end position="803"/>
    </location>
</feature>
<feature type="repeat" description="ANK" evidence="1">
    <location>
        <begin position="105"/>
        <end position="137"/>
    </location>
</feature>
<reference evidence="3 4" key="1">
    <citation type="journal article" date="2017" name="Curr. Biol.">
        <title>Genome architecture and evolution of a unichromosomal asexual nematode.</title>
        <authorList>
            <person name="Fradin H."/>
            <person name="Zegar C."/>
            <person name="Gutwein M."/>
            <person name="Lucas J."/>
            <person name="Kovtun M."/>
            <person name="Corcoran D."/>
            <person name="Baugh L.R."/>
            <person name="Kiontke K."/>
            <person name="Gunsalus K."/>
            <person name="Fitch D.H."/>
            <person name="Piano F."/>
        </authorList>
    </citation>
    <scope>NUCLEOTIDE SEQUENCE [LARGE SCALE GENOMIC DNA]</scope>
    <source>
        <strain evidence="3">PF1309</strain>
    </source>
</reference>
<feature type="region of interest" description="Disordered" evidence="2">
    <location>
        <begin position="516"/>
        <end position="552"/>
    </location>
</feature>
<organism evidence="3 4">
    <name type="scientific">Diploscapter pachys</name>
    <dbReference type="NCBI Taxonomy" id="2018661"/>
    <lineage>
        <taxon>Eukaryota</taxon>
        <taxon>Metazoa</taxon>
        <taxon>Ecdysozoa</taxon>
        <taxon>Nematoda</taxon>
        <taxon>Chromadorea</taxon>
        <taxon>Rhabditida</taxon>
        <taxon>Rhabditina</taxon>
        <taxon>Rhabditomorpha</taxon>
        <taxon>Rhabditoidea</taxon>
        <taxon>Rhabditidae</taxon>
        <taxon>Diploscapter</taxon>
    </lineage>
</organism>
<dbReference type="Proteomes" id="UP000218231">
    <property type="component" value="Unassembled WGS sequence"/>
</dbReference>
<dbReference type="Gene3D" id="1.25.40.20">
    <property type="entry name" value="Ankyrin repeat-containing domain"/>
    <property type="match status" value="1"/>
</dbReference>
<accession>A0A2A2J8Y8</accession>
<proteinExistence type="predicted"/>
<evidence type="ECO:0000313" key="4">
    <source>
        <dbReference type="Proteomes" id="UP000218231"/>
    </source>
</evidence>
<keyword evidence="1" id="KW-0040">ANK repeat</keyword>
<feature type="compositionally biased region" description="Basic and acidic residues" evidence="2">
    <location>
        <begin position="435"/>
        <end position="453"/>
    </location>
</feature>
<feature type="compositionally biased region" description="Polar residues" evidence="2">
    <location>
        <begin position="419"/>
        <end position="428"/>
    </location>
</feature>
<dbReference type="Pfam" id="PF00023">
    <property type="entry name" value="Ank"/>
    <property type="match status" value="1"/>
</dbReference>
<feature type="compositionally biased region" description="Basic residues" evidence="2">
    <location>
        <begin position="615"/>
        <end position="626"/>
    </location>
</feature>
<dbReference type="PROSITE" id="PS50297">
    <property type="entry name" value="ANK_REP_REGION"/>
    <property type="match status" value="3"/>
</dbReference>
<dbReference type="OrthoDB" id="194468at2759"/>
<dbReference type="STRING" id="2018661.A0A2A2J8Y8"/>
<feature type="compositionally biased region" description="Low complexity" evidence="2">
    <location>
        <begin position="483"/>
        <end position="493"/>
    </location>
</feature>
<feature type="compositionally biased region" description="Low complexity" evidence="2">
    <location>
        <begin position="583"/>
        <end position="607"/>
    </location>
</feature>
<dbReference type="InterPro" id="IPR053210">
    <property type="entry name" value="ANKRD12"/>
</dbReference>
<comment type="caution">
    <text evidence="3">The sequence shown here is derived from an EMBL/GenBank/DDBJ whole genome shotgun (WGS) entry which is preliminary data.</text>
</comment>
<feature type="repeat" description="ANK" evidence="1">
    <location>
        <begin position="138"/>
        <end position="170"/>
    </location>
</feature>
<dbReference type="InterPro" id="IPR036770">
    <property type="entry name" value="Ankyrin_rpt-contain_sf"/>
</dbReference>